<evidence type="ECO:0000313" key="2">
    <source>
        <dbReference type="EMBL" id="KAG2597194.1"/>
    </source>
</evidence>
<dbReference type="PANTHER" id="PTHR31343">
    <property type="entry name" value="T15D22.8"/>
    <property type="match status" value="1"/>
</dbReference>
<dbReference type="EMBL" id="CM029045">
    <property type="protein sequence ID" value="KAG2597194.1"/>
    <property type="molecule type" value="Genomic_DNA"/>
</dbReference>
<feature type="region of interest" description="Disordered" evidence="1">
    <location>
        <begin position="244"/>
        <end position="279"/>
    </location>
</feature>
<accession>A0A8T0SIR1</accession>
<comment type="caution">
    <text evidence="2">The sequence shown here is derived from an EMBL/GenBank/DDBJ whole genome shotgun (WGS) entry which is preliminary data.</text>
</comment>
<dbReference type="AlphaFoldDB" id="A0A8T0SIR1"/>
<evidence type="ECO:0000256" key="1">
    <source>
        <dbReference type="SAM" id="MobiDB-lite"/>
    </source>
</evidence>
<dbReference type="OrthoDB" id="1896065at2759"/>
<dbReference type="PANTHER" id="PTHR31343:SF42">
    <property type="entry name" value="T15D22.8"/>
    <property type="match status" value="1"/>
</dbReference>
<organism evidence="2 3">
    <name type="scientific">Panicum virgatum</name>
    <name type="common">Blackwell switchgrass</name>
    <dbReference type="NCBI Taxonomy" id="38727"/>
    <lineage>
        <taxon>Eukaryota</taxon>
        <taxon>Viridiplantae</taxon>
        <taxon>Streptophyta</taxon>
        <taxon>Embryophyta</taxon>
        <taxon>Tracheophyta</taxon>
        <taxon>Spermatophyta</taxon>
        <taxon>Magnoliopsida</taxon>
        <taxon>Liliopsida</taxon>
        <taxon>Poales</taxon>
        <taxon>Poaceae</taxon>
        <taxon>PACMAD clade</taxon>
        <taxon>Panicoideae</taxon>
        <taxon>Panicodae</taxon>
        <taxon>Paniceae</taxon>
        <taxon>Panicinae</taxon>
        <taxon>Panicum</taxon>
        <taxon>Panicum sect. Hiantes</taxon>
    </lineage>
</organism>
<name>A0A8T0SIR1_PANVG</name>
<keyword evidence="3" id="KW-1185">Reference proteome</keyword>
<dbReference type="Pfam" id="PF05623">
    <property type="entry name" value="DUF789"/>
    <property type="match status" value="1"/>
</dbReference>
<gene>
    <name evidence="2" type="ORF">PVAP13_5KG199300</name>
</gene>
<evidence type="ECO:0000313" key="3">
    <source>
        <dbReference type="Proteomes" id="UP000823388"/>
    </source>
</evidence>
<dbReference type="Proteomes" id="UP000823388">
    <property type="component" value="Chromosome 5K"/>
</dbReference>
<dbReference type="InterPro" id="IPR008507">
    <property type="entry name" value="DUF789"/>
</dbReference>
<feature type="region of interest" description="Disordered" evidence="1">
    <location>
        <begin position="135"/>
        <end position="162"/>
    </location>
</feature>
<feature type="region of interest" description="Disordered" evidence="1">
    <location>
        <begin position="38"/>
        <end position="97"/>
    </location>
</feature>
<protein>
    <submittedName>
        <fullName evidence="2">Uncharacterized protein</fullName>
    </submittedName>
</protein>
<sequence length="468" mass="51055">MAISTLLSAPVASAPALSPSAPVPHTLFPIFYSHARSLSPPHHEQSKAPQPLPPLSARSPAPHQAATQLCSPRSHRIQRSRTGKNPTTSEAASPSLGARHLHRTVAMSVPGVASRAADRFYCPPPRRHLLDKQHQPLAAAAAAVEEPANSTPELRRDKPPPAATNLESFIASTAVRVPARRHPRTGARGRGTGAGAPYYELADLWDAFGEWSAYGAGVPLLLNGTDGVVQYYVPFLSAIQLYGSRPPPPSNRRFNEDSDDDSAPDTSSNVSSPTENERSIGMTTQCLAENICTDQGFSSDGSESSNQESSPIFQYVEHDAPYGRQPLADMISVFSSKFPDLKTYKSCDLLPSSWISVAWYPIYRIPTGPTLQDLDACFLTFHSLSTAPDGMLIGHPETNNFHNNKIVDVPGKITLPLIGLASYKFHGSMWMSNQHHEQQLTTSLLKAADDWLCQRQVDHPDYRFFLSH</sequence>
<reference evidence="2" key="1">
    <citation type="submission" date="2020-05" db="EMBL/GenBank/DDBJ databases">
        <title>WGS assembly of Panicum virgatum.</title>
        <authorList>
            <person name="Lovell J.T."/>
            <person name="Jenkins J."/>
            <person name="Shu S."/>
            <person name="Juenger T.E."/>
            <person name="Schmutz J."/>
        </authorList>
    </citation>
    <scope>NUCLEOTIDE SEQUENCE</scope>
    <source>
        <strain evidence="2">AP13</strain>
    </source>
</reference>
<feature type="compositionally biased region" description="Polar residues" evidence="1">
    <location>
        <begin position="83"/>
        <end position="92"/>
    </location>
</feature>
<proteinExistence type="predicted"/>
<feature type="compositionally biased region" description="Basic residues" evidence="1">
    <location>
        <begin position="73"/>
        <end position="82"/>
    </location>
</feature>